<keyword evidence="10" id="KW-0811">Translocation</keyword>
<evidence type="ECO:0000313" key="20">
    <source>
        <dbReference type="Proteomes" id="UP000054324"/>
    </source>
</evidence>
<keyword evidence="8" id="KW-0862">Zinc</keyword>
<dbReference type="PROSITE" id="PS01358">
    <property type="entry name" value="ZF_RANBP2_1"/>
    <property type="match status" value="4"/>
</dbReference>
<dbReference type="GO" id="GO:0005643">
    <property type="term" value="C:nuclear pore"/>
    <property type="evidence" value="ECO:0007669"/>
    <property type="project" value="UniProtKB-SubCell"/>
</dbReference>
<comment type="similarity">
    <text evidence="15">Belongs to the NUP153 family.</text>
</comment>
<evidence type="ECO:0000256" key="12">
    <source>
        <dbReference type="ARBA" id="ARBA00023132"/>
    </source>
</evidence>
<keyword evidence="7" id="KW-0509">mRNA transport</keyword>
<dbReference type="GO" id="GO:0031965">
    <property type="term" value="C:nuclear membrane"/>
    <property type="evidence" value="ECO:0007669"/>
    <property type="project" value="UniProtKB-SubCell"/>
</dbReference>
<name>A0A075A0Z3_OPIVI</name>
<dbReference type="KEGG" id="ovi:T265_12676"/>
<protein>
    <recommendedName>
        <fullName evidence="16">Nuclear pore complex protein Nup153</fullName>
    </recommendedName>
    <alternativeName>
        <fullName evidence="18">153 kDa nucleoporin</fullName>
    </alternativeName>
    <alternativeName>
        <fullName evidence="17">Nucleoporin Nup153</fullName>
    </alternativeName>
</protein>
<dbReference type="PANTHER" id="PTHR23193:SF23">
    <property type="entry name" value="NUCLEAR PORE COMPLEX PROTEIN NUP153"/>
    <property type="match status" value="1"/>
</dbReference>
<comment type="subcellular location">
    <subcellularLocation>
        <location evidence="2">Nucleus membrane</location>
    </subcellularLocation>
    <subcellularLocation>
        <location evidence="3">Nucleus</location>
        <location evidence="3">Nuclear pore complex</location>
    </subcellularLocation>
</comment>
<dbReference type="GO" id="GO:0008139">
    <property type="term" value="F:nuclear localization sequence binding"/>
    <property type="evidence" value="ECO:0007669"/>
    <property type="project" value="TreeGrafter"/>
</dbReference>
<dbReference type="AlphaFoldDB" id="A0A075A0Z3"/>
<dbReference type="SUPFAM" id="SSF90209">
    <property type="entry name" value="Ran binding protein zinc finger-like"/>
    <property type="match status" value="4"/>
</dbReference>
<dbReference type="EMBL" id="KL596628">
    <property type="protein sequence ID" value="KER33041.1"/>
    <property type="molecule type" value="Genomic_DNA"/>
</dbReference>
<dbReference type="Proteomes" id="UP000054324">
    <property type="component" value="Unassembled WGS sequence"/>
</dbReference>
<keyword evidence="5" id="KW-0479">Metal-binding</keyword>
<dbReference type="OrthoDB" id="79830at2759"/>
<accession>A0A075A0Z3</accession>
<proteinExistence type="inferred from homology"/>
<dbReference type="GO" id="GO:0051028">
    <property type="term" value="P:mRNA transport"/>
    <property type="evidence" value="ECO:0007669"/>
    <property type="project" value="UniProtKB-KW"/>
</dbReference>
<keyword evidence="12" id="KW-0906">Nuclear pore complex</keyword>
<evidence type="ECO:0000256" key="4">
    <source>
        <dbReference type="ARBA" id="ARBA00022448"/>
    </source>
</evidence>
<evidence type="ECO:0000256" key="2">
    <source>
        <dbReference type="ARBA" id="ARBA00004126"/>
    </source>
</evidence>
<dbReference type="SMART" id="SM00547">
    <property type="entry name" value="ZnF_RBZ"/>
    <property type="match status" value="4"/>
</dbReference>
<dbReference type="GeneID" id="20326844"/>
<keyword evidence="20" id="KW-1185">Reference proteome</keyword>
<evidence type="ECO:0000256" key="3">
    <source>
        <dbReference type="ARBA" id="ARBA00004567"/>
    </source>
</evidence>
<evidence type="ECO:0000256" key="10">
    <source>
        <dbReference type="ARBA" id="ARBA00023010"/>
    </source>
</evidence>
<evidence type="ECO:0000256" key="17">
    <source>
        <dbReference type="ARBA" id="ARBA00078197"/>
    </source>
</evidence>
<evidence type="ECO:0000313" key="19">
    <source>
        <dbReference type="EMBL" id="KER33041.1"/>
    </source>
</evidence>
<dbReference type="Gene3D" id="4.10.1060.10">
    <property type="entry name" value="Zinc finger, RanBP2-type"/>
    <property type="match status" value="4"/>
</dbReference>
<comment type="cofactor">
    <cofactor evidence="1">
        <name>Zn(2+)</name>
        <dbReference type="ChEBI" id="CHEBI:29105"/>
    </cofactor>
</comment>
<dbReference type="GO" id="GO:0008270">
    <property type="term" value="F:zinc ion binding"/>
    <property type="evidence" value="ECO:0007669"/>
    <property type="project" value="UniProtKB-KW"/>
</dbReference>
<evidence type="ECO:0000256" key="13">
    <source>
        <dbReference type="ARBA" id="ARBA00023136"/>
    </source>
</evidence>
<evidence type="ECO:0000256" key="8">
    <source>
        <dbReference type="ARBA" id="ARBA00022833"/>
    </source>
</evidence>
<keyword evidence="6" id="KW-0863">Zinc-finger</keyword>
<keyword evidence="4" id="KW-0813">Transport</keyword>
<dbReference type="GO" id="GO:0003677">
    <property type="term" value="F:DNA binding"/>
    <property type="evidence" value="ECO:0007669"/>
    <property type="project" value="UniProtKB-KW"/>
</dbReference>
<dbReference type="GO" id="GO:0006606">
    <property type="term" value="P:protein import into nucleus"/>
    <property type="evidence" value="ECO:0007669"/>
    <property type="project" value="TreeGrafter"/>
</dbReference>
<keyword evidence="13" id="KW-0472">Membrane</keyword>
<evidence type="ECO:0000256" key="18">
    <source>
        <dbReference type="ARBA" id="ARBA00079437"/>
    </source>
</evidence>
<dbReference type="InterPro" id="IPR036443">
    <property type="entry name" value="Znf_RanBP2_sf"/>
</dbReference>
<dbReference type="Pfam" id="PF00641">
    <property type="entry name" value="Zn_ribbon_RanBP"/>
    <property type="match status" value="2"/>
</dbReference>
<evidence type="ECO:0000256" key="15">
    <source>
        <dbReference type="ARBA" id="ARBA00060842"/>
    </source>
</evidence>
<dbReference type="PANTHER" id="PTHR23193">
    <property type="entry name" value="NUCLEAR PORE COMPLEX PROTEIN NUP"/>
    <property type="match status" value="1"/>
</dbReference>
<dbReference type="PROSITE" id="PS50199">
    <property type="entry name" value="ZF_RANBP2_2"/>
    <property type="match status" value="4"/>
</dbReference>
<feature type="non-terminal residue" evidence="19">
    <location>
        <position position="1055"/>
    </location>
</feature>
<keyword evidence="9" id="KW-0653">Protein transport</keyword>
<evidence type="ECO:0000256" key="14">
    <source>
        <dbReference type="ARBA" id="ARBA00023242"/>
    </source>
</evidence>
<organism evidence="19 20">
    <name type="scientific">Opisthorchis viverrini</name>
    <name type="common">Southeast Asian liver fluke</name>
    <dbReference type="NCBI Taxonomy" id="6198"/>
    <lineage>
        <taxon>Eukaryota</taxon>
        <taxon>Metazoa</taxon>
        <taxon>Spiralia</taxon>
        <taxon>Lophotrochozoa</taxon>
        <taxon>Platyhelminthes</taxon>
        <taxon>Trematoda</taxon>
        <taxon>Digenea</taxon>
        <taxon>Opisthorchiida</taxon>
        <taxon>Opisthorchiata</taxon>
        <taxon>Opisthorchiidae</taxon>
        <taxon>Opisthorchis</taxon>
    </lineage>
</organism>
<evidence type="ECO:0000256" key="1">
    <source>
        <dbReference type="ARBA" id="ARBA00001947"/>
    </source>
</evidence>
<evidence type="ECO:0000256" key="9">
    <source>
        <dbReference type="ARBA" id="ARBA00022927"/>
    </source>
</evidence>
<evidence type="ECO:0000256" key="6">
    <source>
        <dbReference type="ARBA" id="ARBA00022771"/>
    </source>
</evidence>
<evidence type="ECO:0000256" key="7">
    <source>
        <dbReference type="ARBA" id="ARBA00022816"/>
    </source>
</evidence>
<evidence type="ECO:0000256" key="16">
    <source>
        <dbReference type="ARBA" id="ARBA00068609"/>
    </source>
</evidence>
<dbReference type="CTD" id="20326844"/>
<dbReference type="GO" id="GO:0006405">
    <property type="term" value="P:RNA export from nucleus"/>
    <property type="evidence" value="ECO:0007669"/>
    <property type="project" value="TreeGrafter"/>
</dbReference>
<reference evidence="19 20" key="1">
    <citation type="submission" date="2013-11" db="EMBL/GenBank/DDBJ databases">
        <title>Opisthorchis viverrini - life in the bile duct.</title>
        <authorList>
            <person name="Young N.D."/>
            <person name="Nagarajan N."/>
            <person name="Lin S.J."/>
            <person name="Korhonen P.K."/>
            <person name="Jex A.R."/>
            <person name="Hall R.S."/>
            <person name="Safavi-Hemami H."/>
            <person name="Kaewkong W."/>
            <person name="Bertrand D."/>
            <person name="Gao S."/>
            <person name="Seet Q."/>
            <person name="Wongkham S."/>
            <person name="Teh B.T."/>
            <person name="Wongkham C."/>
            <person name="Intapan P.M."/>
            <person name="Maleewong W."/>
            <person name="Yang X."/>
            <person name="Hu M."/>
            <person name="Wang Z."/>
            <person name="Hofmann A."/>
            <person name="Sternberg P.W."/>
            <person name="Tan P."/>
            <person name="Wang J."/>
            <person name="Gasser R.B."/>
        </authorList>
    </citation>
    <scope>NUCLEOTIDE SEQUENCE [LARGE SCALE GENOMIC DNA]</scope>
</reference>
<keyword evidence="14" id="KW-0539">Nucleus</keyword>
<evidence type="ECO:0000256" key="11">
    <source>
        <dbReference type="ARBA" id="ARBA00023125"/>
    </source>
</evidence>
<dbReference type="STRING" id="6198.A0A075A0Z3"/>
<dbReference type="InterPro" id="IPR001876">
    <property type="entry name" value="Znf_RanBP2"/>
</dbReference>
<gene>
    <name evidence="19" type="ORF">T265_12676</name>
</gene>
<keyword evidence="11" id="KW-0238">DNA-binding</keyword>
<dbReference type="GO" id="GO:0017056">
    <property type="term" value="F:structural constituent of nuclear pore"/>
    <property type="evidence" value="ECO:0007669"/>
    <property type="project" value="TreeGrafter"/>
</dbReference>
<dbReference type="InterPro" id="IPR026054">
    <property type="entry name" value="Nucleoporin"/>
</dbReference>
<dbReference type="RefSeq" id="XP_009163203.1">
    <property type="nucleotide sequence ID" value="XM_009164939.1"/>
</dbReference>
<sequence length="1055" mass="112356">MGDELCGGPSASRQQKRRKSFFRRIADSLSSFVPTSIFPSNTESDAYRNLDGDPDSISTIPSTRLGKKSQEMRDCDTQTLNLLDNCGDLSVDLDALEHSDDQMSAHSSTSGVSSLLPRKYKPRGLPPNACPALRMDCVNDTYSRTSATCSDAADSINSASTLHPVTPWILSLKDNSPERLGSERSSKRQRLSSVQSNYSSNSDGFQNSLFYRSKTTYGGAASCGLPIRRHDLFKTTVPLRFELESQATGSGSNALGVNGPNLSSTARRILESLERFTTPLATADRIPMPLHSQPSTPVSAYNHLKTVQRRKLDASGRPPLPEIPIPVGTALSHIRSVADRTDSTPAAAPVTVSFGVKLPESARTELGFQHLPLLTTHVPTASVPSVPAQAPLLSPSAPNPSPETSKTFTFAPPLKRSPSIARQLAALPSSQLPSKYEFCAPKRLGRSSSSILRSNSISVEPTNIPACSQPSKSLSSPIFEMIMSSSATQLPSMTVSQGKTIPFPLGSMWRCESCLLENAESRDICVACSMPRLEKVLQVDRPVPSMSSSLPTAPPKWECPVCMIFNEQEVPECIACKAKRPHSTSTSSMNPPVLLPSSTCVGNKWECPTCMVFNESLQTSCVCCQTGKPGNKLGDLTSQATSADWECPTCMVRNSTTKQSCPCCSTPKPNTLRSSSASPFGVPTPVVSFPIKFGLFGSSQTSSTSTTSLGVTRNSGLNSVVTIPHSDVSNSEKVTEPLKSSAPVLTFGVPTPCVITQPTSTSTVSLTVGTCAVSASSSSSFIFTPFTSATGVSVASSVSLVTPVLNFGSLGKRCLSGAMPHATSDFQFGLPNAPESQIPAPNGLVNGGTVELFTSKSVPSFNFFAAQPESSKNQTIPVSLTTPSQPTAPFPFASTTSVSENATTSDGFTVSSSVFPKFGAVDGLSTPAFPPTASGLFCFGAAGKSSDQSLNSNSQPFVFGQGQFYGPSKEGSRSSALPAMIHPFELHTLLFHSFNEPCFRSDQSYALHVHLELNNVCIAFVHKLTAEYFFTLLYKTICLSRVSVNHVLCQPCSIP</sequence>
<evidence type="ECO:0000256" key="5">
    <source>
        <dbReference type="ARBA" id="ARBA00022723"/>
    </source>
</evidence>